<comment type="caution">
    <text evidence="12">The sequence shown here is derived from an EMBL/GenBank/DDBJ whole genome shotgun (WGS) entry which is preliminary data.</text>
</comment>
<evidence type="ECO:0000313" key="12">
    <source>
        <dbReference type="EMBL" id="EFX91795.1"/>
    </source>
</evidence>
<evidence type="ECO:0000313" key="13">
    <source>
        <dbReference type="Proteomes" id="UP000005467"/>
    </source>
</evidence>
<evidence type="ECO:0000256" key="8">
    <source>
        <dbReference type="ARBA" id="ARBA00022837"/>
    </source>
</evidence>
<dbReference type="InterPro" id="IPR025997">
    <property type="entry name" value="SBP_2_dom"/>
</dbReference>
<organism evidence="12 13">
    <name type="scientific">Actinobacillus ureae ATCC 25976</name>
    <dbReference type="NCBI Taxonomy" id="887324"/>
    <lineage>
        <taxon>Bacteria</taxon>
        <taxon>Pseudomonadati</taxon>
        <taxon>Pseudomonadota</taxon>
        <taxon>Gammaproteobacteria</taxon>
        <taxon>Pasteurellales</taxon>
        <taxon>Pasteurellaceae</taxon>
        <taxon>Actinobacillus</taxon>
    </lineage>
</organism>
<comment type="subcellular location">
    <subcellularLocation>
        <location evidence="1">Periplasm</location>
    </subcellularLocation>
</comment>
<dbReference type="SUPFAM" id="SSF53822">
    <property type="entry name" value="Periplasmic binding protein-like I"/>
    <property type="match status" value="1"/>
</dbReference>
<dbReference type="InterPro" id="IPR028082">
    <property type="entry name" value="Peripla_BP_I"/>
</dbReference>
<evidence type="ECO:0000256" key="1">
    <source>
        <dbReference type="ARBA" id="ARBA00004418"/>
    </source>
</evidence>
<dbReference type="Gene3D" id="3.40.50.2300">
    <property type="match status" value="2"/>
</dbReference>
<dbReference type="AlphaFoldDB" id="E8KH31"/>
<evidence type="ECO:0000256" key="2">
    <source>
        <dbReference type="ARBA" id="ARBA00007639"/>
    </source>
</evidence>
<dbReference type="GO" id="GO:0030288">
    <property type="term" value="C:outer membrane-bounded periplasmic space"/>
    <property type="evidence" value="ECO:0007669"/>
    <property type="project" value="TreeGrafter"/>
</dbReference>
<keyword evidence="13" id="KW-1185">Reference proteome</keyword>
<evidence type="ECO:0000259" key="11">
    <source>
        <dbReference type="Pfam" id="PF13407"/>
    </source>
</evidence>
<dbReference type="Pfam" id="PF13407">
    <property type="entry name" value="Peripla_BP_4"/>
    <property type="match status" value="1"/>
</dbReference>
<feature type="domain" description="Periplasmic binding protein" evidence="11">
    <location>
        <begin position="31"/>
        <end position="301"/>
    </location>
</feature>
<evidence type="ECO:0000256" key="6">
    <source>
        <dbReference type="ARBA" id="ARBA00022729"/>
    </source>
</evidence>
<evidence type="ECO:0000256" key="9">
    <source>
        <dbReference type="ARBA" id="ARBA00034323"/>
    </source>
</evidence>
<evidence type="ECO:0000256" key="3">
    <source>
        <dbReference type="ARBA" id="ARBA00022448"/>
    </source>
</evidence>
<reference evidence="12 13" key="1">
    <citation type="submission" date="2011-01" db="EMBL/GenBank/DDBJ databases">
        <authorList>
            <person name="Muzny D."/>
            <person name="Qin X."/>
            <person name="Deng J."/>
            <person name="Jiang H."/>
            <person name="Liu Y."/>
            <person name="Qu J."/>
            <person name="Song X.-Z."/>
            <person name="Zhang L."/>
            <person name="Thornton R."/>
            <person name="Coyle M."/>
            <person name="Francisco L."/>
            <person name="Jackson L."/>
            <person name="Javaid M."/>
            <person name="Korchina V."/>
            <person name="Kovar C."/>
            <person name="Mata R."/>
            <person name="Mathew T."/>
            <person name="Ngo R."/>
            <person name="Nguyen L."/>
            <person name="Nguyen N."/>
            <person name="Okwuonu G."/>
            <person name="Ongeri F."/>
            <person name="Pham C."/>
            <person name="Simmons D."/>
            <person name="Wilczek-Boney K."/>
            <person name="Hale W."/>
            <person name="Jakkamsetti A."/>
            <person name="Pham P."/>
            <person name="Ruth R."/>
            <person name="San Lucas F."/>
            <person name="Warren J."/>
            <person name="Zhang J."/>
            <person name="Zhao Z."/>
            <person name="Zhou C."/>
            <person name="Zhu D."/>
            <person name="Lee S."/>
            <person name="Bess C."/>
            <person name="Blankenburg K."/>
            <person name="Forbes L."/>
            <person name="Fu Q."/>
            <person name="Gubbala S."/>
            <person name="Hirani K."/>
            <person name="Jayaseelan J.C."/>
            <person name="Lara F."/>
            <person name="Munidasa M."/>
            <person name="Palculict T."/>
            <person name="Patil S."/>
            <person name="Pu L.-L."/>
            <person name="Saada N."/>
            <person name="Tang L."/>
            <person name="Weissenberger G."/>
            <person name="Zhu Y."/>
            <person name="Hemphill L."/>
            <person name="Shang Y."/>
            <person name="Youmans B."/>
            <person name="Ayvaz T."/>
            <person name="Ross M."/>
            <person name="Santibanez J."/>
            <person name="Aqrawi P."/>
            <person name="Gross S."/>
            <person name="Joshi V."/>
            <person name="Fowler G."/>
            <person name="Nazareth L."/>
            <person name="Reid J."/>
            <person name="Worley K."/>
            <person name="Petrosino J."/>
            <person name="Highlander S."/>
            <person name="Gibbs R."/>
        </authorList>
    </citation>
    <scope>NUCLEOTIDE SEQUENCE [LARGE SCALE GENOMIC DNA]</scope>
    <source>
        <strain evidence="12 13">ATCC 25976</strain>
    </source>
</reference>
<gene>
    <name evidence="12" type="ORF">HMPREF0027_1148</name>
</gene>
<evidence type="ECO:0000256" key="5">
    <source>
        <dbReference type="ARBA" id="ARBA00022723"/>
    </source>
</evidence>
<keyword evidence="5" id="KW-0479">Metal-binding</keyword>
<keyword evidence="6" id="KW-0732">Signal</keyword>
<comment type="subunit">
    <text evidence="9">The ABC transporter complex is composed of one ATP-binding protein (MglA), two transmembrane proteins (MglC) and a solute-binding protein (MglB).</text>
</comment>
<sequence length="328" mass="36322">MSRIIVLLVFQSLIASLGIGLINTGMAQDKIGVTLYRYDYNFIQLMCSELERNAAKHQLSVLMNNAQNSQLVQNNQVETLLEQKVKVLAVNLVDQNAWRTVIGKAIDRNVPIILFNKAPGRQALESYDHAYYIGSDPSEIAKLQAEMVAKQWKVNPQFDLNKDGKIQYALLKGENGHPDAELRTRVVSQQLEQLIPGSQMLALESAQWQTGIAKEKVSAWFATPHKEKIEVIIANNDAMAIGALEAAATQGKLGPIYGVDGIPAALNLIKMGALAGTIQNDWVSQSKAILTFSENLAKGKKVDEGTAWQLKDRVLRVPYKMIEKNDLK</sequence>
<comment type="similarity">
    <text evidence="2">Belongs to the bacterial solute-binding protein 2 family.</text>
</comment>
<dbReference type="PANTHER" id="PTHR30036">
    <property type="entry name" value="D-XYLOSE-BINDING PERIPLASMIC PROTEIN"/>
    <property type="match status" value="1"/>
</dbReference>
<evidence type="ECO:0000256" key="10">
    <source>
        <dbReference type="ARBA" id="ARBA00034344"/>
    </source>
</evidence>
<dbReference type="GO" id="GO:0030246">
    <property type="term" value="F:carbohydrate binding"/>
    <property type="evidence" value="ECO:0007669"/>
    <property type="project" value="InterPro"/>
</dbReference>
<proteinExistence type="inferred from homology"/>
<dbReference type="InterPro" id="IPR050555">
    <property type="entry name" value="Bact_Solute-Bind_Prot2"/>
</dbReference>
<dbReference type="GO" id="GO:0055085">
    <property type="term" value="P:transmembrane transport"/>
    <property type="evidence" value="ECO:0007669"/>
    <property type="project" value="UniProtKB-ARBA"/>
</dbReference>
<dbReference type="HOGENOM" id="CLU_037628_3_1_6"/>
<evidence type="ECO:0000256" key="4">
    <source>
        <dbReference type="ARBA" id="ARBA00022597"/>
    </source>
</evidence>
<dbReference type="GO" id="GO:0046872">
    <property type="term" value="F:metal ion binding"/>
    <property type="evidence" value="ECO:0007669"/>
    <property type="project" value="UniProtKB-KW"/>
</dbReference>
<dbReference type="RefSeq" id="WP_005622769.1">
    <property type="nucleotide sequence ID" value="NZ_GL831080.1"/>
</dbReference>
<keyword evidence="3" id="KW-0813">Transport</keyword>
<evidence type="ECO:0000256" key="7">
    <source>
        <dbReference type="ARBA" id="ARBA00022764"/>
    </source>
</evidence>
<name>E8KH31_9PAST</name>
<protein>
    <recommendedName>
        <fullName evidence="10">D-galactose/methyl-galactoside binding periplasmic protein MglB</fullName>
    </recommendedName>
</protein>
<accession>E8KH31</accession>
<dbReference type="CDD" id="cd01539">
    <property type="entry name" value="PBP1_GGBP"/>
    <property type="match status" value="1"/>
</dbReference>
<keyword evidence="7" id="KW-0574">Periplasm</keyword>
<dbReference type="EMBL" id="AEVG01000079">
    <property type="protein sequence ID" value="EFX91795.1"/>
    <property type="molecule type" value="Genomic_DNA"/>
</dbReference>
<keyword evidence="8" id="KW-0106">Calcium</keyword>
<dbReference type="InterPro" id="IPR044085">
    <property type="entry name" value="MglB-like_PBP1"/>
</dbReference>
<dbReference type="Proteomes" id="UP000005467">
    <property type="component" value="Unassembled WGS sequence"/>
</dbReference>
<dbReference type="PANTHER" id="PTHR30036:SF2">
    <property type="entry name" value="D-GALACTOSE_METHYL-GALACTOSIDE BINDING PERIPLASMIC PROTEIN MGLB"/>
    <property type="match status" value="1"/>
</dbReference>
<keyword evidence="4" id="KW-0762">Sugar transport</keyword>